<protein>
    <submittedName>
        <fullName evidence="4">Polar amino acid transport system substrate-binding protein</fullName>
    </submittedName>
</protein>
<evidence type="ECO:0000256" key="2">
    <source>
        <dbReference type="SAM" id="SignalP"/>
    </source>
</evidence>
<dbReference type="AlphaFoldDB" id="A0A841KI78"/>
<reference evidence="4 5" key="1">
    <citation type="submission" date="2020-08" db="EMBL/GenBank/DDBJ databases">
        <title>Genomic Encyclopedia of Type Strains, Phase IV (KMG-IV): sequencing the most valuable type-strain genomes for metagenomic binning, comparative biology and taxonomic classification.</title>
        <authorList>
            <person name="Goeker M."/>
        </authorList>
    </citation>
    <scope>NUCLEOTIDE SEQUENCE [LARGE SCALE GENOMIC DNA]</scope>
    <source>
        <strain evidence="4 5">DSM 101465</strain>
    </source>
</reference>
<accession>A0A841KI78</accession>
<dbReference type="InterPro" id="IPR006311">
    <property type="entry name" value="TAT_signal"/>
</dbReference>
<dbReference type="InterPro" id="IPR001638">
    <property type="entry name" value="Solute-binding_3/MltF_N"/>
</dbReference>
<feature type="chain" id="PRO_5032934623" evidence="2">
    <location>
        <begin position="29"/>
        <end position="268"/>
    </location>
</feature>
<dbReference type="Gene3D" id="3.40.190.10">
    <property type="entry name" value="Periplasmic binding protein-like II"/>
    <property type="match status" value="2"/>
</dbReference>
<dbReference type="Proteomes" id="UP000588017">
    <property type="component" value="Unassembled WGS sequence"/>
</dbReference>
<feature type="signal peptide" evidence="2">
    <location>
        <begin position="1"/>
        <end position="28"/>
    </location>
</feature>
<dbReference type="RefSeq" id="WP_183335264.1">
    <property type="nucleotide sequence ID" value="NZ_BMHX01000005.1"/>
</dbReference>
<proteinExistence type="predicted"/>
<keyword evidence="1 2" id="KW-0732">Signal</keyword>
<dbReference type="PANTHER" id="PTHR35936">
    <property type="entry name" value="MEMBRANE-BOUND LYTIC MUREIN TRANSGLYCOSYLASE F"/>
    <property type="match status" value="1"/>
</dbReference>
<evidence type="ECO:0000256" key="1">
    <source>
        <dbReference type="ARBA" id="ARBA00022729"/>
    </source>
</evidence>
<evidence type="ECO:0000259" key="3">
    <source>
        <dbReference type="SMART" id="SM00062"/>
    </source>
</evidence>
<comment type="caution">
    <text evidence="4">The sequence shown here is derived from an EMBL/GenBank/DDBJ whole genome shotgun (WGS) entry which is preliminary data.</text>
</comment>
<dbReference type="Pfam" id="PF00497">
    <property type="entry name" value="SBP_bac_3"/>
    <property type="match status" value="1"/>
</dbReference>
<dbReference type="EMBL" id="JACHEH010000005">
    <property type="protein sequence ID" value="MBB6168959.1"/>
    <property type="molecule type" value="Genomic_DNA"/>
</dbReference>
<dbReference type="SUPFAM" id="SSF53850">
    <property type="entry name" value="Periplasmic binding protein-like II"/>
    <property type="match status" value="1"/>
</dbReference>
<dbReference type="SMART" id="SM00062">
    <property type="entry name" value="PBPb"/>
    <property type="match status" value="1"/>
</dbReference>
<dbReference type="PROSITE" id="PS51318">
    <property type="entry name" value="TAT"/>
    <property type="match status" value="1"/>
</dbReference>
<feature type="domain" description="Solute-binding protein family 3/N-terminal" evidence="3">
    <location>
        <begin position="39"/>
        <end position="261"/>
    </location>
</feature>
<evidence type="ECO:0000313" key="5">
    <source>
        <dbReference type="Proteomes" id="UP000588017"/>
    </source>
</evidence>
<dbReference type="PANTHER" id="PTHR35936:SF17">
    <property type="entry name" value="ARGININE-BINDING EXTRACELLULAR PROTEIN ARTP"/>
    <property type="match status" value="1"/>
</dbReference>
<name>A0A841KI78_9HYPH</name>
<sequence length="268" mass="28666">MSLAKVTRRALVGLGLAAAALLPAAAQANTLDAIKQRGKILIAIDVAHPPYGMLDDKAKETGSDVETARLLAKDLGVDLEIVQVSGANRIPFLLSGKADIVIASFSITEERKKVIDFSRPYGVVPVVLAAPVGEKVTAAADLDGKTVAVARGTTADMELTKFLKPVSGAKIVRYEDEATTNTAVATGQQSIFAAALSTANELAEQNPDKKLEVKMTLAAYPMAIGLRKKDDALREWVDGWVTANLKNGKLNEIYKKYFKMDLPAEMLD</sequence>
<organism evidence="4 5">
    <name type="scientific">Chelatococcus composti</name>
    <dbReference type="NCBI Taxonomy" id="1743235"/>
    <lineage>
        <taxon>Bacteria</taxon>
        <taxon>Pseudomonadati</taxon>
        <taxon>Pseudomonadota</taxon>
        <taxon>Alphaproteobacteria</taxon>
        <taxon>Hyphomicrobiales</taxon>
        <taxon>Chelatococcaceae</taxon>
        <taxon>Chelatococcus</taxon>
    </lineage>
</organism>
<evidence type="ECO:0000313" key="4">
    <source>
        <dbReference type="EMBL" id="MBB6168959.1"/>
    </source>
</evidence>
<gene>
    <name evidence="4" type="ORF">HNQ73_002596</name>
</gene>
<keyword evidence="5" id="KW-1185">Reference proteome</keyword>